<keyword evidence="1" id="KW-0472">Membrane</keyword>
<accession>A0A6A8M7K8</accession>
<dbReference type="Pfam" id="PF06166">
    <property type="entry name" value="DUF979"/>
    <property type="match status" value="1"/>
</dbReference>
<gene>
    <name evidence="2" type="ORF">FYJ66_02950</name>
</gene>
<dbReference type="EMBL" id="VUNB01000002">
    <property type="protein sequence ID" value="MST68548.1"/>
    <property type="molecule type" value="Genomic_DNA"/>
</dbReference>
<dbReference type="AlphaFoldDB" id="A0A6A8M7K8"/>
<dbReference type="RefSeq" id="WP_154572019.1">
    <property type="nucleotide sequence ID" value="NZ_JAQXPA010000078.1"/>
</dbReference>
<protein>
    <submittedName>
        <fullName evidence="2">DUF979 domain-containing protein</fullName>
    </submittedName>
</protein>
<keyword evidence="1" id="KW-1133">Transmembrane helix</keyword>
<feature type="transmembrane region" description="Helical" evidence="1">
    <location>
        <begin position="296"/>
        <end position="313"/>
    </location>
</feature>
<sequence length="315" mass="33507">MSFFTSSDFTTGQKLLEVIYIVIGLITLYTGIKNARDKENPSRFGTALFWCTLGVVLAFGRWIPPKAVGVLVLIMTIPAIFKKVKIGKVDAPSEESMKAMFEKVGMKVFLPALSIGVFAILFAIFLPAIGAIVGIGAGIIVSIILLIAFDRDNTPKVFLNDSERLMSAVGPLSMLPMLLASLGAIFTAAGVGDVIASLVGKVIPQGNVNVGIIVFAIGMMLFTIIMGNGFAAITVMTVGIGAPFVLNYGANPVVIGMIALTCGYCGTLCTPMAANFNIVPVAMLDMKDKWGVIKNQIVPALFLIVFQIIYMIIAK</sequence>
<comment type="caution">
    <text evidence="2">The sequence shown here is derived from an EMBL/GenBank/DDBJ whole genome shotgun (WGS) entry which is preliminary data.</text>
</comment>
<keyword evidence="1" id="KW-0812">Transmembrane</keyword>
<name>A0A6A8M7K8_9FIRM</name>
<feature type="transmembrane region" description="Helical" evidence="1">
    <location>
        <begin position="44"/>
        <end position="62"/>
    </location>
</feature>
<feature type="transmembrane region" description="Helical" evidence="1">
    <location>
        <begin position="131"/>
        <end position="149"/>
    </location>
</feature>
<reference evidence="2" key="1">
    <citation type="submission" date="2019-09" db="EMBL/GenBank/DDBJ databases">
        <title>In-depth cultivation of the pig gut microbiome towards novel bacterial diversity and tailored functional studies.</title>
        <authorList>
            <person name="Wylensek D."/>
            <person name="Hitch T.C.A."/>
            <person name="Clavel T."/>
        </authorList>
    </citation>
    <scope>NUCLEOTIDE SEQUENCE</scope>
    <source>
        <strain evidence="2">RF-744-FAT-WT-3</strain>
    </source>
</reference>
<feature type="transmembrane region" description="Helical" evidence="1">
    <location>
        <begin position="212"/>
        <end position="241"/>
    </location>
</feature>
<organism evidence="2">
    <name type="scientific">Baileyella intestinalis</name>
    <dbReference type="NCBI Taxonomy" id="2606709"/>
    <lineage>
        <taxon>Bacteria</taxon>
        <taxon>Bacillati</taxon>
        <taxon>Bacillota</taxon>
        <taxon>Clostridia</taxon>
        <taxon>Peptostreptococcales</taxon>
        <taxon>Anaerovoracaceae</taxon>
        <taxon>Baileyella</taxon>
    </lineage>
</organism>
<proteinExistence type="predicted"/>
<feature type="transmembrane region" description="Helical" evidence="1">
    <location>
        <begin position="104"/>
        <end position="125"/>
    </location>
</feature>
<dbReference type="InterPro" id="IPR009323">
    <property type="entry name" value="DUF979"/>
</dbReference>
<feature type="transmembrane region" description="Helical" evidence="1">
    <location>
        <begin position="169"/>
        <end position="192"/>
    </location>
</feature>
<feature type="transmembrane region" description="Helical" evidence="1">
    <location>
        <begin position="253"/>
        <end position="276"/>
    </location>
</feature>
<feature type="transmembrane region" description="Helical" evidence="1">
    <location>
        <begin position="15"/>
        <end position="32"/>
    </location>
</feature>
<evidence type="ECO:0000256" key="1">
    <source>
        <dbReference type="SAM" id="Phobius"/>
    </source>
</evidence>
<evidence type="ECO:0000313" key="2">
    <source>
        <dbReference type="EMBL" id="MST68548.1"/>
    </source>
</evidence>